<proteinExistence type="inferred from homology"/>
<comment type="subcellular location">
    <subcellularLocation>
        <location evidence="2">Cytoplasm</location>
    </subcellularLocation>
    <subcellularLocation>
        <location evidence="1">Nucleus</location>
    </subcellularLocation>
</comment>
<organism evidence="10">
    <name type="scientific">Auxenochlorella protothecoides</name>
    <name type="common">Green microalga</name>
    <name type="synonym">Chlorella protothecoides</name>
    <dbReference type="NCBI Taxonomy" id="3075"/>
    <lineage>
        <taxon>Eukaryota</taxon>
        <taxon>Viridiplantae</taxon>
        <taxon>Chlorophyta</taxon>
        <taxon>core chlorophytes</taxon>
        <taxon>Trebouxiophyceae</taxon>
        <taxon>Chlorellales</taxon>
        <taxon>Chlorellaceae</taxon>
        <taxon>Auxenochlorella</taxon>
    </lineage>
</organism>
<keyword evidence="6" id="KW-0963">Cytoplasm</keyword>
<accession>A0A1D2AG41</accession>
<evidence type="ECO:0000313" key="10">
    <source>
        <dbReference type="EMBL" id="JAT78167.1"/>
    </source>
</evidence>
<evidence type="ECO:0000256" key="7">
    <source>
        <dbReference type="ARBA" id="ARBA00022694"/>
    </source>
</evidence>
<evidence type="ECO:0000256" key="5">
    <source>
        <dbReference type="ARBA" id="ARBA00020265"/>
    </source>
</evidence>
<reference evidence="10" key="1">
    <citation type="submission" date="2015-08" db="EMBL/GenBank/DDBJ databases">
        <authorList>
            <person name="Babu N.S."/>
            <person name="Beckwith C.J."/>
            <person name="Beseler K.G."/>
            <person name="Brison A."/>
            <person name="Carone J.V."/>
            <person name="Caskin T.P."/>
            <person name="Diamond M."/>
            <person name="Durham M.E."/>
            <person name="Foxe J.M."/>
            <person name="Go M."/>
            <person name="Henderson B.A."/>
            <person name="Jones I.B."/>
            <person name="McGettigan J.A."/>
            <person name="Micheletti S.J."/>
            <person name="Nasrallah M.E."/>
            <person name="Ortiz D."/>
            <person name="Piller C.R."/>
            <person name="Privatt S.R."/>
            <person name="Schneider S.L."/>
            <person name="Sharp S."/>
            <person name="Smith T.C."/>
            <person name="Stanton J.D."/>
            <person name="Ullery H.E."/>
            <person name="Wilson R.J."/>
            <person name="Serrano M.G."/>
            <person name="Buck G."/>
            <person name="Lee V."/>
            <person name="Wang Y."/>
            <person name="Carvalho R."/>
            <person name="Voegtly L."/>
            <person name="Shi R."/>
            <person name="Duckworth R."/>
            <person name="Johnson A."/>
            <person name="Loviza R."/>
            <person name="Walstead R."/>
            <person name="Shah Z."/>
            <person name="Kiflezghi M."/>
            <person name="Wade K."/>
            <person name="Ball S.L."/>
            <person name="Bradley K.W."/>
            <person name="Asai D.J."/>
            <person name="Bowman C.A."/>
            <person name="Russell D.A."/>
            <person name="Pope W.H."/>
            <person name="Jacobs-Sera D."/>
            <person name="Hendrix R.W."/>
            <person name="Hatfull G.F."/>
        </authorList>
    </citation>
    <scope>NUCLEOTIDE SEQUENCE</scope>
</reference>
<comment type="pathway">
    <text evidence="3">tRNA modification; 5-methoxycarbonylmethyl-2-thiouridine-tRNA biosynthesis.</text>
</comment>
<dbReference type="AlphaFoldDB" id="A0A1D2AG41"/>
<name>A0A1D2AG41_AUXPR</name>
<evidence type="ECO:0000256" key="6">
    <source>
        <dbReference type="ARBA" id="ARBA00022490"/>
    </source>
</evidence>
<comment type="similarity">
    <text evidence="4">Belongs to the ELP4 family.</text>
</comment>
<evidence type="ECO:0000256" key="3">
    <source>
        <dbReference type="ARBA" id="ARBA00005043"/>
    </source>
</evidence>
<dbReference type="EMBL" id="GDKF01000455">
    <property type="protein sequence ID" value="JAT78167.1"/>
    <property type="molecule type" value="Transcribed_RNA"/>
</dbReference>
<feature type="region of interest" description="Disordered" evidence="9">
    <location>
        <begin position="141"/>
        <end position="171"/>
    </location>
</feature>
<evidence type="ECO:0000256" key="9">
    <source>
        <dbReference type="SAM" id="MobiDB-lite"/>
    </source>
</evidence>
<feature type="compositionally biased region" description="Low complexity" evidence="9">
    <location>
        <begin position="231"/>
        <end position="244"/>
    </location>
</feature>
<dbReference type="GO" id="GO:0033588">
    <property type="term" value="C:elongator holoenzyme complex"/>
    <property type="evidence" value="ECO:0007669"/>
    <property type="project" value="InterPro"/>
</dbReference>
<feature type="region of interest" description="Disordered" evidence="9">
    <location>
        <begin position="1"/>
        <end position="27"/>
    </location>
</feature>
<dbReference type="Gene3D" id="3.40.50.300">
    <property type="entry name" value="P-loop containing nucleotide triphosphate hydrolases"/>
    <property type="match status" value="2"/>
</dbReference>
<keyword evidence="8" id="KW-0539">Nucleus</keyword>
<evidence type="ECO:0000256" key="2">
    <source>
        <dbReference type="ARBA" id="ARBA00004496"/>
    </source>
</evidence>
<gene>
    <name evidence="10" type="ORF">g.8430</name>
</gene>
<dbReference type="GO" id="GO:0008023">
    <property type="term" value="C:transcription elongation factor complex"/>
    <property type="evidence" value="ECO:0007669"/>
    <property type="project" value="TreeGrafter"/>
</dbReference>
<evidence type="ECO:0000256" key="8">
    <source>
        <dbReference type="ARBA" id="ARBA00023242"/>
    </source>
</evidence>
<sequence>MPPGSSFQRKGAVAVSDPRTRPGQHGQTVISSGLADVDAIFGGGYPLGSLILLLEDGSTHLHHLLVQYFLAEGVVSGQSVLLGHGEQGPAPSLAAWLPAQLQTKDKEPPGVEAEGDAGLRIAWQYRRYITKAQQQQEGIGTAVGRGSGLGPSSSGGIATAGRAAPPSKPRPWATAFDLRKAAGAEVLDAHRHRVVSLCCEEGTAAGTHEPVDPARALLREAGSFVAGLRDASAAPAPGRPTGTGPAPPGGECSASGLATPTPSGAPLALPAPSTPTAPRAPLPPRSAEAVGRLVFTGLAGGSWPEGAEAGLAPLLSGIRARVRAAAAVALVTLSPAGLAPAVLAQAQHAADAVLALETVASDAELVRMVPDPGSIAGLLCVRRLPLGSALQPPVPDAPLHLIRHLRRRLSIRPVELDPTLDLDEAQGTSALRSTATSLCAAPQGVTASLDF</sequence>
<feature type="compositionally biased region" description="Low complexity" evidence="9">
    <location>
        <begin position="257"/>
        <end position="271"/>
    </location>
</feature>
<dbReference type="GO" id="GO:0002098">
    <property type="term" value="P:tRNA wobble uridine modification"/>
    <property type="evidence" value="ECO:0007669"/>
    <property type="project" value="InterPro"/>
</dbReference>
<protein>
    <recommendedName>
        <fullName evidence="5">Elongator complex protein 4</fullName>
    </recommendedName>
</protein>
<dbReference type="PANTHER" id="PTHR12896">
    <property type="entry name" value="PAX6 NEIGHBOR PROTEIN PAXNEB"/>
    <property type="match status" value="1"/>
</dbReference>
<feature type="compositionally biased region" description="Pro residues" evidence="9">
    <location>
        <begin position="272"/>
        <end position="284"/>
    </location>
</feature>
<dbReference type="PANTHER" id="PTHR12896:SF1">
    <property type="entry name" value="ELONGATOR COMPLEX PROTEIN 4"/>
    <property type="match status" value="1"/>
</dbReference>
<dbReference type="UniPathway" id="UPA00988"/>
<dbReference type="Pfam" id="PF05625">
    <property type="entry name" value="PAXNEB"/>
    <property type="match status" value="2"/>
</dbReference>
<keyword evidence="7" id="KW-0819">tRNA processing</keyword>
<feature type="region of interest" description="Disordered" evidence="9">
    <location>
        <begin position="231"/>
        <end position="284"/>
    </location>
</feature>
<evidence type="ECO:0000256" key="1">
    <source>
        <dbReference type="ARBA" id="ARBA00004123"/>
    </source>
</evidence>
<evidence type="ECO:0000256" key="4">
    <source>
        <dbReference type="ARBA" id="ARBA00007573"/>
    </source>
</evidence>
<dbReference type="GO" id="GO:0005737">
    <property type="term" value="C:cytoplasm"/>
    <property type="evidence" value="ECO:0007669"/>
    <property type="project" value="UniProtKB-SubCell"/>
</dbReference>
<dbReference type="InterPro" id="IPR008728">
    <property type="entry name" value="Elongator_complex_protein_4"/>
</dbReference>
<dbReference type="InterPro" id="IPR027417">
    <property type="entry name" value="P-loop_NTPase"/>
</dbReference>